<evidence type="ECO:0000256" key="4">
    <source>
        <dbReference type="ARBA" id="ARBA00022496"/>
    </source>
</evidence>
<dbReference type="GO" id="GO:0016887">
    <property type="term" value="F:ATP hydrolysis activity"/>
    <property type="evidence" value="ECO:0007669"/>
    <property type="project" value="InterPro"/>
</dbReference>
<dbReference type="GO" id="GO:0006302">
    <property type="term" value="P:double-strand break repair"/>
    <property type="evidence" value="ECO:0007669"/>
    <property type="project" value="InterPro"/>
</dbReference>
<evidence type="ECO:0000259" key="8">
    <source>
        <dbReference type="SMART" id="SM00382"/>
    </source>
</evidence>
<dbReference type="EMBL" id="CP011114">
    <property type="protein sequence ID" value="AKG35967.1"/>
    <property type="molecule type" value="Genomic_DNA"/>
</dbReference>
<dbReference type="InterPro" id="IPR003593">
    <property type="entry name" value="AAA+_ATPase"/>
</dbReference>
<dbReference type="InterPro" id="IPR003959">
    <property type="entry name" value="ATPase_AAA_core"/>
</dbReference>
<dbReference type="PATRIC" id="fig|1333534.5.peg.3634"/>
<dbReference type="PANTHER" id="PTHR42771">
    <property type="entry name" value="IRON(3+)-HYDROXAMATE IMPORT ATP-BINDING PROTEIN FHUC"/>
    <property type="match status" value="1"/>
</dbReference>
<dbReference type="PANTHER" id="PTHR42771:SF2">
    <property type="entry name" value="IRON(3+)-HYDROXAMATE IMPORT ATP-BINDING PROTEIN FHUC"/>
    <property type="match status" value="1"/>
</dbReference>
<dbReference type="Proteomes" id="UP000034189">
    <property type="component" value="Chromosome"/>
</dbReference>
<keyword evidence="2" id="KW-0813">Transport</keyword>
<evidence type="ECO:0000313" key="10">
    <source>
        <dbReference type="Proteomes" id="UP000034189"/>
    </source>
</evidence>
<dbReference type="GO" id="GO:0006826">
    <property type="term" value="P:iron ion transport"/>
    <property type="evidence" value="ECO:0007669"/>
    <property type="project" value="UniProtKB-KW"/>
</dbReference>
<dbReference type="Pfam" id="PF13476">
    <property type="entry name" value="AAA_23"/>
    <property type="match status" value="1"/>
</dbReference>
<evidence type="ECO:0000256" key="2">
    <source>
        <dbReference type="ARBA" id="ARBA00022448"/>
    </source>
</evidence>
<keyword evidence="4" id="KW-0410">Iron transport</keyword>
<name>A0A0F7FBE3_PAEDU</name>
<proteinExistence type="predicted"/>
<comment type="subcellular location">
    <subcellularLocation>
        <location evidence="1">Cell membrane</location>
        <topology evidence="1">Peripheral membrane protein</topology>
    </subcellularLocation>
</comment>
<dbReference type="SMART" id="SM00382">
    <property type="entry name" value="AAA"/>
    <property type="match status" value="1"/>
</dbReference>
<dbReference type="AlphaFoldDB" id="A0A0F7FBE3"/>
<evidence type="ECO:0000256" key="1">
    <source>
        <dbReference type="ARBA" id="ARBA00004202"/>
    </source>
</evidence>
<evidence type="ECO:0000256" key="7">
    <source>
        <dbReference type="ARBA" id="ARBA00023136"/>
    </source>
</evidence>
<dbReference type="SUPFAM" id="SSF52540">
    <property type="entry name" value="P-loop containing nucleoside triphosphate hydrolases"/>
    <property type="match status" value="1"/>
</dbReference>
<dbReference type="InterPro" id="IPR027417">
    <property type="entry name" value="P-loop_NTPase"/>
</dbReference>
<dbReference type="GO" id="GO:0005524">
    <property type="term" value="F:ATP binding"/>
    <property type="evidence" value="ECO:0007669"/>
    <property type="project" value="InterPro"/>
</dbReference>
<evidence type="ECO:0000256" key="5">
    <source>
        <dbReference type="ARBA" id="ARBA00023004"/>
    </source>
</evidence>
<evidence type="ECO:0000256" key="6">
    <source>
        <dbReference type="ARBA" id="ARBA00023065"/>
    </source>
</evidence>
<keyword evidence="7" id="KW-0472">Membrane</keyword>
<accession>A0A0F7FBE3</accession>
<gene>
    <name evidence="9" type="ORF">VK70_16515</name>
</gene>
<keyword evidence="6" id="KW-0406">Ion transport</keyword>
<evidence type="ECO:0000313" key="9">
    <source>
        <dbReference type="EMBL" id="AKG35967.1"/>
    </source>
</evidence>
<evidence type="ECO:0000256" key="3">
    <source>
        <dbReference type="ARBA" id="ARBA00022475"/>
    </source>
</evidence>
<dbReference type="OrthoDB" id="9784297at2"/>
<sequence>MENDKLYLRHMELLRNKVPSFRSYPFQLPVIRSLKRLVFRNPVTFLVGENGSGKSTLLEGIAAAWGFNPEGGTLNFSFETRPSHSVLYEYLRIARGVKRPKDGFFLRAESFYNVASYIDELGIQHSYGGKSLHEQSHGESFFAAFMYRFSGRGLYILDEPEAALSPLRQMSLLARMHQLVRSDSQFVIATHSPILMSYPGADIWLLEGEGIREVSLEETEHYAVTKAFMNDREGMLRELLEEE</sequence>
<reference evidence="9 10" key="2">
    <citation type="journal article" date="2016" name="Genome Announc.">
        <title>Genome Sequence of a Gram-Positive Diazotroph, Paenibacillus durus Type Strain ATCC 35681.</title>
        <authorList>
            <person name="Halim M.A."/>
            <person name="Rahman A.Y."/>
            <person name="Sim K.S."/>
            <person name="Yam H.C."/>
            <person name="Rahim A.A."/>
            <person name="Ghazali A.H."/>
            <person name="Najimudin N."/>
        </authorList>
    </citation>
    <scope>NUCLEOTIDE SEQUENCE [LARGE SCALE GENOMIC DNA]</scope>
    <source>
        <strain evidence="9 10">ATCC 35681</strain>
    </source>
</reference>
<dbReference type="Pfam" id="PF13304">
    <property type="entry name" value="AAA_21"/>
    <property type="match status" value="1"/>
</dbReference>
<dbReference type="InterPro" id="IPR051535">
    <property type="entry name" value="Siderophore_ABC-ATPase"/>
</dbReference>
<dbReference type="HOGENOM" id="CLU_079631_2_0_9"/>
<dbReference type="InterPro" id="IPR038729">
    <property type="entry name" value="Rad50/SbcC_AAA"/>
</dbReference>
<keyword evidence="5" id="KW-0408">Iron</keyword>
<organism evidence="9 10">
    <name type="scientific">Paenibacillus durus ATCC 35681</name>
    <dbReference type="NCBI Taxonomy" id="1333534"/>
    <lineage>
        <taxon>Bacteria</taxon>
        <taxon>Bacillati</taxon>
        <taxon>Bacillota</taxon>
        <taxon>Bacilli</taxon>
        <taxon>Bacillales</taxon>
        <taxon>Paenibacillaceae</taxon>
        <taxon>Paenibacillus</taxon>
    </lineage>
</organism>
<dbReference type="Gene3D" id="3.40.50.300">
    <property type="entry name" value="P-loop containing nucleotide triphosphate hydrolases"/>
    <property type="match status" value="2"/>
</dbReference>
<protein>
    <submittedName>
        <fullName evidence="9">ATPase AAA</fullName>
    </submittedName>
</protein>
<reference evidence="9 10" key="1">
    <citation type="submission" date="2015-03" db="EMBL/GenBank/DDBJ databases">
        <authorList>
            <person name="Abdul Halim M."/>
        </authorList>
    </citation>
    <scope>NUCLEOTIDE SEQUENCE [LARGE SCALE GENOMIC DNA]</scope>
    <source>
        <strain evidence="9 10">ATCC 35681</strain>
    </source>
</reference>
<dbReference type="GO" id="GO:0005886">
    <property type="term" value="C:plasma membrane"/>
    <property type="evidence" value="ECO:0007669"/>
    <property type="project" value="UniProtKB-SubCell"/>
</dbReference>
<feature type="domain" description="AAA+ ATPase" evidence="8">
    <location>
        <begin position="40"/>
        <end position="209"/>
    </location>
</feature>
<keyword evidence="3" id="KW-1003">Cell membrane</keyword>
<dbReference type="RefSeq" id="WP_036642157.1">
    <property type="nucleotide sequence ID" value="NZ_ASQQ01000611.1"/>
</dbReference>